<evidence type="ECO:0000313" key="6">
    <source>
        <dbReference type="Proteomes" id="UP000240624"/>
    </source>
</evidence>
<gene>
    <name evidence="4" type="primary">ahpD</name>
    <name evidence="3" type="ORF">CLV79_111118</name>
    <name evidence="4" type="ORF">LOS8367_03015</name>
</gene>
<keyword evidence="1" id="KW-0732">Signal</keyword>
<feature type="signal peptide" evidence="1">
    <location>
        <begin position="1"/>
        <end position="22"/>
    </location>
</feature>
<evidence type="ECO:0000313" key="5">
    <source>
        <dbReference type="Proteomes" id="UP000193495"/>
    </source>
</evidence>
<evidence type="ECO:0000313" key="4">
    <source>
        <dbReference type="EMBL" id="SLN62092.1"/>
    </source>
</evidence>
<protein>
    <submittedName>
        <fullName evidence="3">AhpD family alkylhydroperoxidase</fullName>
    </submittedName>
    <submittedName>
        <fullName evidence="4">Alkyl hydroperoxide reductase AhpD</fullName>
        <ecNumber evidence="4">1.11.1.15</ecNumber>
    </submittedName>
</protein>
<sequence>MKRMMMAIAVACAGGMAGAQEAQEAMPDAQGDQGPPEFFRSIYPEHAFDEAMALYGALGGEEAELDAKTRELVALAVAAQIPCDYCVYAHKKNAMSAGASEAEVREAVATAANVRMWSTMLNGMDYDFEAYKAEHDERMPPTN</sequence>
<keyword evidence="6" id="KW-1185">Reference proteome</keyword>
<dbReference type="Proteomes" id="UP000193495">
    <property type="component" value="Unassembled WGS sequence"/>
</dbReference>
<dbReference type="EMBL" id="PYGB01000011">
    <property type="protein sequence ID" value="PSK83000.1"/>
    <property type="molecule type" value="Genomic_DNA"/>
</dbReference>
<feature type="chain" id="PRO_5044568317" evidence="1">
    <location>
        <begin position="23"/>
        <end position="143"/>
    </location>
</feature>
<dbReference type="PANTHER" id="PTHR33930:SF2">
    <property type="entry name" value="BLR3452 PROTEIN"/>
    <property type="match status" value="1"/>
</dbReference>
<dbReference type="Pfam" id="PF02627">
    <property type="entry name" value="CMD"/>
    <property type="match status" value="1"/>
</dbReference>
<dbReference type="NCBIfam" id="TIGR00778">
    <property type="entry name" value="ahpD_dom"/>
    <property type="match status" value="1"/>
</dbReference>
<dbReference type="SUPFAM" id="SSF69118">
    <property type="entry name" value="AhpD-like"/>
    <property type="match status" value="1"/>
</dbReference>
<reference evidence="4 5" key="1">
    <citation type="submission" date="2017-03" db="EMBL/GenBank/DDBJ databases">
        <authorList>
            <person name="Afonso C.L."/>
            <person name="Miller P.J."/>
            <person name="Scott M.A."/>
            <person name="Spackman E."/>
            <person name="Goraichik I."/>
            <person name="Dimitrov K.M."/>
            <person name="Suarez D.L."/>
            <person name="Swayne D.E."/>
        </authorList>
    </citation>
    <scope>NUCLEOTIDE SEQUENCE [LARGE SCALE GENOMIC DNA]</scope>
    <source>
        <strain evidence="4 5">CECT 8367</strain>
    </source>
</reference>
<accession>A0A1X6ZUM7</accession>
<dbReference type="Proteomes" id="UP000240624">
    <property type="component" value="Unassembled WGS sequence"/>
</dbReference>
<proteinExistence type="predicted"/>
<evidence type="ECO:0000256" key="1">
    <source>
        <dbReference type="SAM" id="SignalP"/>
    </source>
</evidence>
<reference evidence="3 6" key="2">
    <citation type="submission" date="2018-03" db="EMBL/GenBank/DDBJ databases">
        <title>Genomic Encyclopedia of Archaeal and Bacterial Type Strains, Phase II (KMG-II): from individual species to whole genera.</title>
        <authorList>
            <person name="Goeker M."/>
        </authorList>
    </citation>
    <scope>NUCLEOTIDE SEQUENCE [LARGE SCALE GENOMIC DNA]</scope>
    <source>
        <strain evidence="3 6">DSM 29956</strain>
    </source>
</reference>
<dbReference type="PANTHER" id="PTHR33930">
    <property type="entry name" value="ALKYL HYDROPEROXIDE REDUCTASE AHPD"/>
    <property type="match status" value="1"/>
</dbReference>
<dbReference type="InterPro" id="IPR029032">
    <property type="entry name" value="AhpD-like"/>
</dbReference>
<organism evidence="4 5">
    <name type="scientific">Limimaricola soesokkakensis</name>
    <dbReference type="NCBI Taxonomy" id="1343159"/>
    <lineage>
        <taxon>Bacteria</taxon>
        <taxon>Pseudomonadati</taxon>
        <taxon>Pseudomonadota</taxon>
        <taxon>Alphaproteobacteria</taxon>
        <taxon>Rhodobacterales</taxon>
        <taxon>Paracoccaceae</taxon>
        <taxon>Limimaricola</taxon>
    </lineage>
</organism>
<keyword evidence="4" id="KW-0560">Oxidoreductase</keyword>
<dbReference type="InterPro" id="IPR003779">
    <property type="entry name" value="CMD-like"/>
</dbReference>
<keyword evidence="4" id="KW-0575">Peroxidase</keyword>
<evidence type="ECO:0000313" key="3">
    <source>
        <dbReference type="EMBL" id="PSK83000.1"/>
    </source>
</evidence>
<dbReference type="Gene3D" id="1.20.1290.10">
    <property type="entry name" value="AhpD-like"/>
    <property type="match status" value="1"/>
</dbReference>
<feature type="domain" description="Carboxymuconolactone decarboxylase-like" evidence="2">
    <location>
        <begin position="52"/>
        <end position="122"/>
    </location>
</feature>
<dbReference type="InterPro" id="IPR004675">
    <property type="entry name" value="AhpD_core"/>
</dbReference>
<dbReference type="EMBL" id="FWFY01000010">
    <property type="protein sequence ID" value="SLN62092.1"/>
    <property type="molecule type" value="Genomic_DNA"/>
</dbReference>
<dbReference type="GO" id="GO:0051920">
    <property type="term" value="F:peroxiredoxin activity"/>
    <property type="evidence" value="ECO:0007669"/>
    <property type="project" value="InterPro"/>
</dbReference>
<evidence type="ECO:0000259" key="2">
    <source>
        <dbReference type="Pfam" id="PF02627"/>
    </source>
</evidence>
<name>A0A1X6ZUM7_9RHOB</name>
<dbReference type="AlphaFoldDB" id="A0A1X6ZUM7"/>
<dbReference type="EC" id="1.11.1.15" evidence="4"/>